<evidence type="ECO:0000259" key="4">
    <source>
        <dbReference type="Pfam" id="PF04234"/>
    </source>
</evidence>
<evidence type="ECO:0000313" key="5">
    <source>
        <dbReference type="EMBL" id="GLV54773.1"/>
    </source>
</evidence>
<evidence type="ECO:0000313" key="6">
    <source>
        <dbReference type="Proteomes" id="UP001344906"/>
    </source>
</evidence>
<organism evidence="5 6">
    <name type="scientific">Dictyobacter halimunensis</name>
    <dbReference type="NCBI Taxonomy" id="3026934"/>
    <lineage>
        <taxon>Bacteria</taxon>
        <taxon>Bacillati</taxon>
        <taxon>Chloroflexota</taxon>
        <taxon>Ktedonobacteria</taxon>
        <taxon>Ktedonobacterales</taxon>
        <taxon>Dictyobacteraceae</taxon>
        <taxon>Dictyobacter</taxon>
    </lineage>
</organism>
<dbReference type="InterPro" id="IPR007348">
    <property type="entry name" value="CopC_dom"/>
</dbReference>
<dbReference type="EMBL" id="BSRI01000001">
    <property type="protein sequence ID" value="GLV54773.1"/>
    <property type="molecule type" value="Genomic_DNA"/>
</dbReference>
<reference evidence="5 6" key="1">
    <citation type="submission" date="2023-02" db="EMBL/GenBank/DDBJ databases">
        <title>Dictyobacter halimunensis sp. nov., a new member of the class Ktedonobacteria from forest soil in a geothermal area.</title>
        <authorList>
            <person name="Rachmania M.K."/>
            <person name="Ningsih F."/>
            <person name="Sakai Y."/>
            <person name="Yabe S."/>
            <person name="Yokota A."/>
            <person name="Sjamsuridzal W."/>
        </authorList>
    </citation>
    <scope>NUCLEOTIDE SEQUENCE [LARGE SCALE GENOMIC DNA]</scope>
    <source>
        <strain evidence="5 6">S3.2.2.5</strain>
    </source>
</reference>
<keyword evidence="6" id="KW-1185">Reference proteome</keyword>
<evidence type="ECO:0000256" key="1">
    <source>
        <dbReference type="ARBA" id="ARBA00022729"/>
    </source>
</evidence>
<dbReference type="RefSeq" id="WP_338248592.1">
    <property type="nucleotide sequence ID" value="NZ_BSRI01000001.1"/>
</dbReference>
<keyword evidence="3" id="KW-1133">Transmembrane helix</keyword>
<accession>A0ABQ6FQQ8</accession>
<dbReference type="InterPro" id="IPR014756">
    <property type="entry name" value="Ig_E-set"/>
</dbReference>
<evidence type="ECO:0000256" key="3">
    <source>
        <dbReference type="SAM" id="Phobius"/>
    </source>
</evidence>
<evidence type="ECO:0000256" key="2">
    <source>
        <dbReference type="ARBA" id="ARBA00023008"/>
    </source>
</evidence>
<keyword evidence="3" id="KW-0472">Membrane</keyword>
<comment type="caution">
    <text evidence="5">The sequence shown here is derived from an EMBL/GenBank/DDBJ whole genome shotgun (WGS) entry which is preliminary data.</text>
</comment>
<dbReference type="Pfam" id="PF04234">
    <property type="entry name" value="CopC"/>
    <property type="match status" value="1"/>
</dbReference>
<keyword evidence="3" id="KW-0812">Transmembrane</keyword>
<feature type="domain" description="CopC" evidence="4">
    <location>
        <begin position="56"/>
        <end position="148"/>
    </location>
</feature>
<feature type="transmembrane region" description="Helical" evidence="3">
    <location>
        <begin position="183"/>
        <end position="204"/>
    </location>
</feature>
<dbReference type="Proteomes" id="UP001344906">
    <property type="component" value="Unassembled WGS sequence"/>
</dbReference>
<gene>
    <name evidence="5" type="ORF">KDH_16200</name>
</gene>
<protein>
    <recommendedName>
        <fullName evidence="4">CopC domain-containing protein</fullName>
    </recommendedName>
</protein>
<name>A0ABQ6FQQ8_9CHLR</name>
<dbReference type="InterPro" id="IPR014755">
    <property type="entry name" value="Cu-Rt/internalin_Ig-like"/>
</dbReference>
<sequence length="223" mass="24546">MEWMRFHKYGYMWMWRRWCRVWSGTARVLSALIAIIVTGYFPALALASSTPATYAEYVNSNPTMNALLPQPPTTVAVHFSAPVDIQHSTLAVLDVSGKRVDTGSMRVDKADPATLVIAMQGDQSELYIVNWHTMSAQGSYRDGGSFRFFVHISPVLKNTLLSTPSGPPSSTVVSRPDRIGVPLWVTGLIGLVGLLMGAGVMWSFSQQAVYRRSIALIPPVDDE</sequence>
<proteinExistence type="predicted"/>
<dbReference type="Gene3D" id="2.60.40.1220">
    <property type="match status" value="1"/>
</dbReference>
<keyword evidence="2" id="KW-0186">Copper</keyword>
<dbReference type="SUPFAM" id="SSF81296">
    <property type="entry name" value="E set domains"/>
    <property type="match status" value="1"/>
</dbReference>
<keyword evidence="1" id="KW-0732">Signal</keyword>